<dbReference type="GO" id="GO:0005509">
    <property type="term" value="F:calcium ion binding"/>
    <property type="evidence" value="ECO:0007669"/>
    <property type="project" value="InterPro"/>
</dbReference>
<dbReference type="InterPro" id="IPR011992">
    <property type="entry name" value="EF-hand-dom_pair"/>
</dbReference>
<dbReference type="Proteomes" id="UP000663855">
    <property type="component" value="Unassembled WGS sequence"/>
</dbReference>
<keyword evidence="2 8" id="KW-0732">Signal</keyword>
<evidence type="ECO:0000256" key="8">
    <source>
        <dbReference type="SAM" id="SignalP"/>
    </source>
</evidence>
<sequence>MMLLSSYITSVLIITVFATISSGNIELTVLRGVPSSLRSKYAQLKSFACLDGSLTIPFEYVNDDYCDCRDGSDEPGTSACPNGRFFCENKGYIGTSIPSHLVGDGICDCCDGSDEYETSVVCNNTCFELAQKSRAEQEARRALHEVGVAKKKDIMAKSIAAVSARKVRLLELEQELRTIENELKEKEALKQLAEAPENEAKEKHQKLWDEQRAIREAIAHDNQMREMFADIDTNNDSLISIEELQKHTELDTDQENEFTVEEVRSILGADSVNFDEFNVTVFEQISNSYKKLPQPSTEAAAHLEDVTEKIDEALKQQEEATTTTSGTKGDYEEVTDHHHDDDSHHRHHHEDVDHHHHEDVDHHHHDEIITTVATSLDHGKHIHDDTAPEYDDETKKLMEIADHARNEYNEVERKVHDVKRQIEDLRKQADVDVGPHGEYAAFMDHCFDYDEREYTYRVCMFKDAKQISKGGGSDVTIGYWDAWTGPSDNKYLKMKYANGATCWNGPARSLTITFQCGVDHKVIDVREPTRCEYAMLFETPSACDETIATTIVHPNHEEF</sequence>
<evidence type="ECO:0000256" key="1">
    <source>
        <dbReference type="ARBA" id="ARBA00022387"/>
    </source>
</evidence>
<feature type="coiled-coil region" evidence="6">
    <location>
        <begin position="162"/>
        <end position="192"/>
    </location>
</feature>
<keyword evidence="4" id="KW-1015">Disulfide bond</keyword>
<dbReference type="Gene3D" id="2.70.130.10">
    <property type="entry name" value="Mannose-6-phosphate receptor binding domain"/>
    <property type="match status" value="1"/>
</dbReference>
<evidence type="ECO:0000259" key="9">
    <source>
        <dbReference type="PROSITE" id="PS50222"/>
    </source>
</evidence>
<dbReference type="PROSITE" id="PS50222">
    <property type="entry name" value="EF_HAND_2"/>
    <property type="match status" value="1"/>
</dbReference>
<feature type="region of interest" description="Disordered" evidence="7">
    <location>
        <begin position="317"/>
        <end position="364"/>
    </location>
</feature>
<dbReference type="InterPro" id="IPR009011">
    <property type="entry name" value="Man6P_isomerase_rcpt-bd_dom_sf"/>
</dbReference>
<dbReference type="GO" id="GO:0006491">
    <property type="term" value="P:N-glycan processing"/>
    <property type="evidence" value="ECO:0007669"/>
    <property type="project" value="TreeGrafter"/>
</dbReference>
<dbReference type="InterPro" id="IPR036055">
    <property type="entry name" value="LDL_receptor-like_sf"/>
</dbReference>
<feature type="chain" id="PRO_5032619716" description="Glucosidase 2 subunit beta" evidence="8">
    <location>
        <begin position="19"/>
        <end position="559"/>
    </location>
</feature>
<dbReference type="Pfam" id="PF13015">
    <property type="entry name" value="PRKCSH_1"/>
    <property type="match status" value="1"/>
</dbReference>
<name>A0A814ZK88_9BILA</name>
<dbReference type="InterPro" id="IPR044865">
    <property type="entry name" value="MRH_dom"/>
</dbReference>
<evidence type="ECO:0000313" key="12">
    <source>
        <dbReference type="Proteomes" id="UP000663855"/>
    </source>
</evidence>
<dbReference type="InterPro" id="IPR039794">
    <property type="entry name" value="Gtb1-like"/>
</dbReference>
<dbReference type="Pfam" id="PF12999">
    <property type="entry name" value="PRKCSH-like"/>
    <property type="match status" value="1"/>
</dbReference>
<dbReference type="PANTHER" id="PTHR12630">
    <property type="entry name" value="N-LINKED OLIGOSACCHARIDE PROCESSING"/>
    <property type="match status" value="1"/>
</dbReference>
<gene>
    <name evidence="11" type="ORF">CJN711_LOCUS14093</name>
</gene>
<dbReference type="SUPFAM" id="SSF50911">
    <property type="entry name" value="Mannose 6-phosphate receptor domain"/>
    <property type="match status" value="1"/>
</dbReference>
<protein>
    <recommendedName>
        <fullName evidence="1">Glucosidase 2 subunit beta</fullName>
    </recommendedName>
</protein>
<evidence type="ECO:0000256" key="4">
    <source>
        <dbReference type="ARBA" id="ARBA00023157"/>
    </source>
</evidence>
<proteinExistence type="predicted"/>
<keyword evidence="3" id="KW-0256">Endoplasmic reticulum</keyword>
<dbReference type="CDD" id="cd00112">
    <property type="entry name" value="LDLa"/>
    <property type="match status" value="1"/>
</dbReference>
<evidence type="ECO:0000313" key="11">
    <source>
        <dbReference type="EMBL" id="CAF1242989.1"/>
    </source>
</evidence>
<evidence type="ECO:0000256" key="7">
    <source>
        <dbReference type="SAM" id="MobiDB-lite"/>
    </source>
</evidence>
<dbReference type="InterPro" id="IPR028146">
    <property type="entry name" value="PRKCSH_N"/>
</dbReference>
<comment type="caution">
    <text evidence="5">Lacks conserved residue(s) required for the propagation of feature annotation.</text>
</comment>
<dbReference type="InterPro" id="IPR036607">
    <property type="entry name" value="PRKCSH"/>
</dbReference>
<dbReference type="AlphaFoldDB" id="A0A814ZK88"/>
<dbReference type="GO" id="GO:0017177">
    <property type="term" value="C:glucosidase II complex"/>
    <property type="evidence" value="ECO:0007669"/>
    <property type="project" value="TreeGrafter"/>
</dbReference>
<comment type="caution">
    <text evidence="11">The sequence shown here is derived from an EMBL/GenBank/DDBJ whole genome shotgun (WGS) entry which is preliminary data.</text>
</comment>
<evidence type="ECO:0000256" key="2">
    <source>
        <dbReference type="ARBA" id="ARBA00022729"/>
    </source>
</evidence>
<dbReference type="PANTHER" id="PTHR12630:SF1">
    <property type="entry name" value="GLUCOSIDASE 2 SUBUNIT BETA"/>
    <property type="match status" value="1"/>
</dbReference>
<evidence type="ECO:0000256" key="6">
    <source>
        <dbReference type="SAM" id="Coils"/>
    </source>
</evidence>
<evidence type="ECO:0000259" key="10">
    <source>
        <dbReference type="PROSITE" id="PS51914"/>
    </source>
</evidence>
<dbReference type="PROSITE" id="PS51914">
    <property type="entry name" value="MRH"/>
    <property type="match status" value="1"/>
</dbReference>
<evidence type="ECO:0000256" key="3">
    <source>
        <dbReference type="ARBA" id="ARBA00022824"/>
    </source>
</evidence>
<feature type="compositionally biased region" description="Basic and acidic residues" evidence="7">
    <location>
        <begin position="329"/>
        <end position="364"/>
    </location>
</feature>
<reference evidence="11" key="1">
    <citation type="submission" date="2021-02" db="EMBL/GenBank/DDBJ databases">
        <authorList>
            <person name="Nowell W R."/>
        </authorList>
    </citation>
    <scope>NUCLEOTIDE SEQUENCE</scope>
</reference>
<feature type="domain" description="EF-hand" evidence="9">
    <location>
        <begin position="219"/>
        <end position="254"/>
    </location>
</feature>
<dbReference type="SUPFAM" id="SSF57424">
    <property type="entry name" value="LDL receptor-like module"/>
    <property type="match status" value="2"/>
</dbReference>
<evidence type="ECO:0000256" key="5">
    <source>
        <dbReference type="PROSITE-ProRule" id="PRU00124"/>
    </source>
</evidence>
<dbReference type="InterPro" id="IPR002048">
    <property type="entry name" value="EF_hand_dom"/>
</dbReference>
<feature type="coiled-coil region" evidence="6">
    <location>
        <begin position="394"/>
        <end position="428"/>
    </location>
</feature>
<dbReference type="EMBL" id="CAJNOV010006286">
    <property type="protein sequence ID" value="CAF1242989.1"/>
    <property type="molecule type" value="Genomic_DNA"/>
</dbReference>
<accession>A0A814ZK88</accession>
<dbReference type="SUPFAM" id="SSF47473">
    <property type="entry name" value="EF-hand"/>
    <property type="match status" value="1"/>
</dbReference>
<feature type="domain" description="MRH" evidence="10">
    <location>
        <begin position="444"/>
        <end position="545"/>
    </location>
</feature>
<organism evidence="11 12">
    <name type="scientific">Rotaria magnacalcarata</name>
    <dbReference type="NCBI Taxonomy" id="392030"/>
    <lineage>
        <taxon>Eukaryota</taxon>
        <taxon>Metazoa</taxon>
        <taxon>Spiralia</taxon>
        <taxon>Gnathifera</taxon>
        <taxon>Rotifera</taxon>
        <taxon>Eurotatoria</taxon>
        <taxon>Bdelloidea</taxon>
        <taxon>Philodinida</taxon>
        <taxon>Philodinidae</taxon>
        <taxon>Rotaria</taxon>
    </lineage>
</organism>
<feature type="signal peptide" evidence="8">
    <location>
        <begin position="1"/>
        <end position="18"/>
    </location>
</feature>
<dbReference type="Gene3D" id="4.10.400.10">
    <property type="entry name" value="Low-density Lipoprotein Receptor"/>
    <property type="match status" value="1"/>
</dbReference>
<dbReference type="PROSITE" id="PS50068">
    <property type="entry name" value="LDLRA_2"/>
    <property type="match status" value="1"/>
</dbReference>
<dbReference type="InterPro" id="IPR002172">
    <property type="entry name" value="LDrepeatLR_classA_rpt"/>
</dbReference>
<keyword evidence="6" id="KW-0175">Coiled coil</keyword>